<dbReference type="InParanoid" id="G3HEF3"/>
<sequence length="78" mass="9083">MNRPITPKEIEVVIKSVQPKSTEFYHNFQEELILILFKLFHTIETEGTLPNYFDEATVTLLPKPYKGATKRITDQSPF</sequence>
<gene>
    <name evidence="1" type="ORF">I79_008937</name>
</gene>
<proteinExistence type="predicted"/>
<organism evidence="1 2">
    <name type="scientific">Cricetulus griseus</name>
    <name type="common">Chinese hamster</name>
    <name type="synonym">Cricetulus barabensis griseus</name>
    <dbReference type="NCBI Taxonomy" id="10029"/>
    <lineage>
        <taxon>Eukaryota</taxon>
        <taxon>Metazoa</taxon>
        <taxon>Chordata</taxon>
        <taxon>Craniata</taxon>
        <taxon>Vertebrata</taxon>
        <taxon>Euteleostomi</taxon>
        <taxon>Mammalia</taxon>
        <taxon>Eutheria</taxon>
        <taxon>Euarchontoglires</taxon>
        <taxon>Glires</taxon>
        <taxon>Rodentia</taxon>
        <taxon>Myomorpha</taxon>
        <taxon>Muroidea</taxon>
        <taxon>Cricetidae</taxon>
        <taxon>Cricetinae</taxon>
        <taxon>Cricetulus</taxon>
    </lineage>
</organism>
<name>G3HEF3_CRIGR</name>
<dbReference type="PANTHER" id="PTHR19446">
    <property type="entry name" value="REVERSE TRANSCRIPTASES"/>
    <property type="match status" value="1"/>
</dbReference>
<reference evidence="2" key="1">
    <citation type="journal article" date="2011" name="Nat. Biotechnol.">
        <title>The genomic sequence of the Chinese hamster ovary (CHO)-K1 cell line.</title>
        <authorList>
            <person name="Xu X."/>
            <person name="Nagarajan H."/>
            <person name="Lewis N.E."/>
            <person name="Pan S."/>
            <person name="Cai Z."/>
            <person name="Liu X."/>
            <person name="Chen W."/>
            <person name="Xie M."/>
            <person name="Wang W."/>
            <person name="Hammond S."/>
            <person name="Andersen M.R."/>
            <person name="Neff N."/>
            <person name="Passarelli B."/>
            <person name="Koh W."/>
            <person name="Fan H.C."/>
            <person name="Wang J."/>
            <person name="Gui Y."/>
            <person name="Lee K.H."/>
            <person name="Betenbaugh M.J."/>
            <person name="Quake S.R."/>
            <person name="Famili I."/>
            <person name="Palsson B.O."/>
            <person name="Wang J."/>
        </authorList>
    </citation>
    <scope>NUCLEOTIDE SEQUENCE [LARGE SCALE GENOMIC DNA]</scope>
    <source>
        <strain evidence="2">CHO K1 cell line</strain>
    </source>
</reference>
<dbReference type="AlphaFoldDB" id="G3HEF3"/>
<dbReference type="EMBL" id="JH000313">
    <property type="protein sequence ID" value="EGW07992.1"/>
    <property type="molecule type" value="Genomic_DNA"/>
</dbReference>
<accession>G3HEF3</accession>
<protein>
    <submittedName>
        <fullName evidence="1">Retrovirus-related Pol polyprotein LINE-1</fullName>
    </submittedName>
</protein>
<evidence type="ECO:0000313" key="2">
    <source>
        <dbReference type="Proteomes" id="UP000001075"/>
    </source>
</evidence>
<dbReference type="Proteomes" id="UP000001075">
    <property type="component" value="Unassembled WGS sequence"/>
</dbReference>
<evidence type="ECO:0000313" key="1">
    <source>
        <dbReference type="EMBL" id="EGW07992.1"/>
    </source>
</evidence>